<name>A0ABV1PUM0_9ENTR</name>
<feature type="non-terminal residue" evidence="1">
    <location>
        <position position="86"/>
    </location>
</feature>
<evidence type="ECO:0000313" key="2">
    <source>
        <dbReference type="Proteomes" id="UP001447374"/>
    </source>
</evidence>
<comment type="caution">
    <text evidence="1">The sequence shown here is derived from an EMBL/GenBank/DDBJ whole genome shotgun (WGS) entry which is preliminary data.</text>
</comment>
<proteinExistence type="predicted"/>
<accession>A0ABV1PUM0</accession>
<dbReference type="RefSeq" id="WP_349951961.1">
    <property type="nucleotide sequence ID" value="NZ_JBEHGX010000241.1"/>
</dbReference>
<evidence type="ECO:0008006" key="3">
    <source>
        <dbReference type="Google" id="ProtNLM"/>
    </source>
</evidence>
<evidence type="ECO:0000313" key="1">
    <source>
        <dbReference type="EMBL" id="MER0128496.1"/>
    </source>
</evidence>
<reference evidence="1 2" key="1">
    <citation type="submission" date="2024-06" db="EMBL/GenBank/DDBJ databases">
        <title>Fanconibacter daqui strain Q02 whole shotgun sequencing project.</title>
        <authorList>
            <person name="Rodrigues J.W.A."/>
            <person name="Viana L.C."/>
            <person name="Vieira E.C."/>
            <person name="Souza F.O.L."/>
            <person name="Alegria O.C."/>
            <person name="Patroca S."/>
            <person name="Cruz A.C.R."/>
            <person name="Nunes A.R.C."/>
        </authorList>
    </citation>
    <scope>NUCLEOTIDE SEQUENCE [LARGE SCALE GENOMIC DNA]</scope>
    <source>
        <strain evidence="1 2">Q02</strain>
    </source>
</reference>
<dbReference type="Proteomes" id="UP001447374">
    <property type="component" value="Unassembled WGS sequence"/>
</dbReference>
<protein>
    <recommendedName>
        <fullName evidence="3">Plastocyanin-like domain-containing protein</fullName>
    </recommendedName>
</protein>
<keyword evidence="2" id="KW-1185">Reference proteome</keyword>
<organism evidence="1 2">
    <name type="scientific">Franconibacter daqui</name>
    <dbReference type="NCBI Taxonomy" id="2047724"/>
    <lineage>
        <taxon>Bacteria</taxon>
        <taxon>Pseudomonadati</taxon>
        <taxon>Pseudomonadota</taxon>
        <taxon>Gammaproteobacteria</taxon>
        <taxon>Enterobacterales</taxon>
        <taxon>Enterobacteriaceae</taxon>
        <taxon>Franconibacter</taxon>
    </lineage>
</organism>
<dbReference type="EMBL" id="JBEHGX010000241">
    <property type="protein sequence ID" value="MER0128496.1"/>
    <property type="molecule type" value="Genomic_DNA"/>
</dbReference>
<gene>
    <name evidence="1" type="ORF">ABQG75_22715</name>
</gene>
<sequence>MGKLYGSLTKPAQWVRKHTPFRIRQHVPSEVFHIHGWQNTLGFKLTDPIGNLKTYWQLLKNLDNREFIVDHATSSSFIDNMLAYPG</sequence>